<protein>
    <submittedName>
        <fullName evidence="2">GM22559</fullName>
    </submittedName>
</protein>
<evidence type="ECO:0000313" key="3">
    <source>
        <dbReference type="Proteomes" id="UP000001292"/>
    </source>
</evidence>
<proteinExistence type="predicted"/>
<name>B4IK97_DROSE</name>
<dbReference type="AlphaFoldDB" id="B4IK97"/>
<dbReference type="HOGENOM" id="CLU_2148452_0_0_1"/>
<organism evidence="3">
    <name type="scientific">Drosophila sechellia</name>
    <name type="common">Fruit fly</name>
    <dbReference type="NCBI Taxonomy" id="7238"/>
    <lineage>
        <taxon>Eukaryota</taxon>
        <taxon>Metazoa</taxon>
        <taxon>Ecdysozoa</taxon>
        <taxon>Arthropoda</taxon>
        <taxon>Hexapoda</taxon>
        <taxon>Insecta</taxon>
        <taxon>Pterygota</taxon>
        <taxon>Neoptera</taxon>
        <taxon>Endopterygota</taxon>
        <taxon>Diptera</taxon>
        <taxon>Brachycera</taxon>
        <taxon>Muscomorpha</taxon>
        <taxon>Ephydroidea</taxon>
        <taxon>Drosophilidae</taxon>
        <taxon>Drosophila</taxon>
        <taxon>Sophophora</taxon>
    </lineage>
</organism>
<accession>B4IK97</accession>
<reference evidence="2 3" key="1">
    <citation type="journal article" date="2007" name="Nature">
        <title>Evolution of genes and genomes on the Drosophila phylogeny.</title>
        <authorList>
            <consortium name="Drosophila 12 Genomes Consortium"/>
            <person name="Clark A.G."/>
            <person name="Eisen M.B."/>
            <person name="Smith D.R."/>
            <person name="Bergman C.M."/>
            <person name="Oliver B."/>
            <person name="Markow T.A."/>
            <person name="Kaufman T.C."/>
            <person name="Kellis M."/>
            <person name="Gelbart W."/>
            <person name="Iyer V.N."/>
            <person name="Pollard D.A."/>
            <person name="Sackton T.B."/>
            <person name="Larracuente A.M."/>
            <person name="Singh N.D."/>
            <person name="Abad J.P."/>
            <person name="Abt D.N."/>
            <person name="Adryan B."/>
            <person name="Aguade M."/>
            <person name="Akashi H."/>
            <person name="Anderson W.W."/>
            <person name="Aquadro C.F."/>
            <person name="Ardell D.H."/>
            <person name="Arguello R."/>
            <person name="Artieri C.G."/>
            <person name="Barbash D.A."/>
            <person name="Barker D."/>
            <person name="Barsanti P."/>
            <person name="Batterham P."/>
            <person name="Batzoglou S."/>
            <person name="Begun D."/>
            <person name="Bhutkar A."/>
            <person name="Blanco E."/>
            <person name="Bosak S.A."/>
            <person name="Bradley R.K."/>
            <person name="Brand A.D."/>
            <person name="Brent M.R."/>
            <person name="Brooks A.N."/>
            <person name="Brown R.H."/>
            <person name="Butlin R.K."/>
            <person name="Caggese C."/>
            <person name="Calvi B.R."/>
            <person name="Bernardo de Carvalho A."/>
            <person name="Caspi A."/>
            <person name="Castrezana S."/>
            <person name="Celniker S.E."/>
            <person name="Chang J.L."/>
            <person name="Chapple C."/>
            <person name="Chatterji S."/>
            <person name="Chinwalla A."/>
            <person name="Civetta A."/>
            <person name="Clifton S.W."/>
            <person name="Comeron J.M."/>
            <person name="Costello J.C."/>
            <person name="Coyne J.A."/>
            <person name="Daub J."/>
            <person name="David R.G."/>
            <person name="Delcher A.L."/>
            <person name="Delehaunty K."/>
            <person name="Do C.B."/>
            <person name="Ebling H."/>
            <person name="Edwards K."/>
            <person name="Eickbush T."/>
            <person name="Evans J.D."/>
            <person name="Filipski A."/>
            <person name="Findeiss S."/>
            <person name="Freyhult E."/>
            <person name="Fulton L."/>
            <person name="Fulton R."/>
            <person name="Garcia A.C."/>
            <person name="Gardiner A."/>
            <person name="Garfield D.A."/>
            <person name="Garvin B.E."/>
            <person name="Gibson G."/>
            <person name="Gilbert D."/>
            <person name="Gnerre S."/>
            <person name="Godfrey J."/>
            <person name="Good R."/>
            <person name="Gotea V."/>
            <person name="Gravely B."/>
            <person name="Greenberg A.J."/>
            <person name="Griffiths-Jones S."/>
            <person name="Gross S."/>
            <person name="Guigo R."/>
            <person name="Gustafson E.A."/>
            <person name="Haerty W."/>
            <person name="Hahn M.W."/>
            <person name="Halligan D.L."/>
            <person name="Halpern A.L."/>
            <person name="Halter G.M."/>
            <person name="Han M.V."/>
            <person name="Heger A."/>
            <person name="Hillier L."/>
            <person name="Hinrichs A.S."/>
            <person name="Holmes I."/>
            <person name="Hoskins R.A."/>
            <person name="Hubisz M.J."/>
            <person name="Hultmark D."/>
            <person name="Huntley M.A."/>
            <person name="Jaffe D.B."/>
            <person name="Jagadeeshan S."/>
            <person name="Jeck W.R."/>
            <person name="Johnson J."/>
            <person name="Jones C.D."/>
            <person name="Jordan W.C."/>
            <person name="Karpen G.H."/>
            <person name="Kataoka E."/>
            <person name="Keightley P.D."/>
            <person name="Kheradpour P."/>
            <person name="Kirkness E.F."/>
            <person name="Koerich L.B."/>
            <person name="Kristiansen K."/>
            <person name="Kudrna D."/>
            <person name="Kulathinal R.J."/>
            <person name="Kumar S."/>
            <person name="Kwok R."/>
            <person name="Lander E."/>
            <person name="Langley C.H."/>
            <person name="Lapoint R."/>
            <person name="Lazzaro B.P."/>
            <person name="Lee S.J."/>
            <person name="Levesque L."/>
            <person name="Li R."/>
            <person name="Lin C.F."/>
            <person name="Lin M.F."/>
            <person name="Lindblad-Toh K."/>
            <person name="Llopart A."/>
            <person name="Long M."/>
            <person name="Low L."/>
            <person name="Lozovsky E."/>
            <person name="Lu J."/>
            <person name="Luo M."/>
            <person name="Machado C.A."/>
            <person name="Makalowski W."/>
            <person name="Marzo M."/>
            <person name="Matsuda M."/>
            <person name="Matzkin L."/>
            <person name="McAllister B."/>
            <person name="McBride C.S."/>
            <person name="McKernan B."/>
            <person name="McKernan K."/>
            <person name="Mendez-Lago M."/>
            <person name="Minx P."/>
            <person name="Mollenhauer M.U."/>
            <person name="Montooth K."/>
            <person name="Mount S.M."/>
            <person name="Mu X."/>
            <person name="Myers E."/>
            <person name="Negre B."/>
            <person name="Newfeld S."/>
            <person name="Nielsen R."/>
            <person name="Noor M.A."/>
            <person name="O'Grady P."/>
            <person name="Pachter L."/>
            <person name="Papaceit M."/>
            <person name="Parisi M.J."/>
            <person name="Parisi M."/>
            <person name="Parts L."/>
            <person name="Pedersen J.S."/>
            <person name="Pesole G."/>
            <person name="Phillippy A.M."/>
            <person name="Ponting C.P."/>
            <person name="Pop M."/>
            <person name="Porcelli D."/>
            <person name="Powell J.R."/>
            <person name="Prohaska S."/>
            <person name="Pruitt K."/>
            <person name="Puig M."/>
            <person name="Quesneville H."/>
            <person name="Ram K.R."/>
            <person name="Rand D."/>
            <person name="Rasmussen M.D."/>
            <person name="Reed L.K."/>
            <person name="Reenan R."/>
            <person name="Reily A."/>
            <person name="Remington K.A."/>
            <person name="Rieger T.T."/>
            <person name="Ritchie M.G."/>
            <person name="Robin C."/>
            <person name="Rogers Y.H."/>
            <person name="Rohde C."/>
            <person name="Rozas J."/>
            <person name="Rubenfield M.J."/>
            <person name="Ruiz A."/>
            <person name="Russo S."/>
            <person name="Salzberg S.L."/>
            <person name="Sanchez-Gracia A."/>
            <person name="Saranga D.J."/>
            <person name="Sato H."/>
            <person name="Schaeffer S.W."/>
            <person name="Schatz M.C."/>
            <person name="Schlenke T."/>
            <person name="Schwartz R."/>
            <person name="Segarra C."/>
            <person name="Singh R.S."/>
            <person name="Sirot L."/>
            <person name="Sirota M."/>
            <person name="Sisneros N.B."/>
            <person name="Smith C.D."/>
            <person name="Smith T.F."/>
            <person name="Spieth J."/>
            <person name="Stage D.E."/>
            <person name="Stark A."/>
            <person name="Stephan W."/>
            <person name="Strausberg R.L."/>
            <person name="Strempel S."/>
            <person name="Sturgill D."/>
            <person name="Sutton G."/>
            <person name="Sutton G.G."/>
            <person name="Tao W."/>
            <person name="Teichmann S."/>
            <person name="Tobari Y.N."/>
            <person name="Tomimura Y."/>
            <person name="Tsolas J.M."/>
            <person name="Valente V.L."/>
            <person name="Venter E."/>
            <person name="Venter J.C."/>
            <person name="Vicario S."/>
            <person name="Vieira F.G."/>
            <person name="Vilella A.J."/>
            <person name="Villasante A."/>
            <person name="Walenz B."/>
            <person name="Wang J."/>
            <person name="Wasserman M."/>
            <person name="Watts T."/>
            <person name="Wilson D."/>
            <person name="Wilson R.K."/>
            <person name="Wing R.A."/>
            <person name="Wolfner M.F."/>
            <person name="Wong A."/>
            <person name="Wong G.K."/>
            <person name="Wu C.I."/>
            <person name="Wu G."/>
            <person name="Yamamoto D."/>
            <person name="Yang H.P."/>
            <person name="Yang S.P."/>
            <person name="Yorke J.A."/>
            <person name="Yoshida K."/>
            <person name="Zdobnov E."/>
            <person name="Zhang P."/>
            <person name="Zhang Y."/>
            <person name="Zimin A.V."/>
            <person name="Baldwin J."/>
            <person name="Abdouelleil A."/>
            <person name="Abdulkadir J."/>
            <person name="Abebe A."/>
            <person name="Abera B."/>
            <person name="Abreu J."/>
            <person name="Acer S.C."/>
            <person name="Aftuck L."/>
            <person name="Alexander A."/>
            <person name="An P."/>
            <person name="Anderson E."/>
            <person name="Anderson S."/>
            <person name="Arachi H."/>
            <person name="Azer M."/>
            <person name="Bachantsang P."/>
            <person name="Barry A."/>
            <person name="Bayul T."/>
            <person name="Berlin A."/>
            <person name="Bessette D."/>
            <person name="Bloom T."/>
            <person name="Blye J."/>
            <person name="Boguslavskiy L."/>
            <person name="Bonnet C."/>
            <person name="Boukhgalter B."/>
            <person name="Bourzgui I."/>
            <person name="Brown A."/>
            <person name="Cahill P."/>
            <person name="Channer S."/>
            <person name="Cheshatsang Y."/>
            <person name="Chuda L."/>
            <person name="Citroen M."/>
            <person name="Collymore A."/>
            <person name="Cooke P."/>
            <person name="Costello M."/>
            <person name="D'Aco K."/>
            <person name="Daza R."/>
            <person name="De Haan G."/>
            <person name="DeGray S."/>
            <person name="DeMaso C."/>
            <person name="Dhargay N."/>
            <person name="Dooley K."/>
            <person name="Dooley E."/>
            <person name="Doricent M."/>
            <person name="Dorje P."/>
            <person name="Dorjee K."/>
            <person name="Dupes A."/>
            <person name="Elong R."/>
            <person name="Falk J."/>
            <person name="Farina A."/>
            <person name="Faro S."/>
            <person name="Ferguson D."/>
            <person name="Fisher S."/>
            <person name="Foley C.D."/>
            <person name="Franke A."/>
            <person name="Friedrich D."/>
            <person name="Gadbois L."/>
            <person name="Gearin G."/>
            <person name="Gearin C.R."/>
            <person name="Giannoukos G."/>
            <person name="Goode T."/>
            <person name="Graham J."/>
            <person name="Grandbois E."/>
            <person name="Grewal S."/>
            <person name="Gyaltsen K."/>
            <person name="Hafez N."/>
            <person name="Hagos B."/>
            <person name="Hall J."/>
            <person name="Henson C."/>
            <person name="Hollinger A."/>
            <person name="Honan T."/>
            <person name="Huard M.D."/>
            <person name="Hughes L."/>
            <person name="Hurhula B."/>
            <person name="Husby M.E."/>
            <person name="Kamat A."/>
            <person name="Kanga B."/>
            <person name="Kashin S."/>
            <person name="Khazanovich D."/>
            <person name="Kisner P."/>
            <person name="Lance K."/>
            <person name="Lara M."/>
            <person name="Lee W."/>
            <person name="Lennon N."/>
            <person name="Letendre F."/>
            <person name="LeVine R."/>
            <person name="Lipovsky A."/>
            <person name="Liu X."/>
            <person name="Liu J."/>
            <person name="Liu S."/>
            <person name="Lokyitsang T."/>
            <person name="Lokyitsang Y."/>
            <person name="Lubonja R."/>
            <person name="Lui A."/>
            <person name="MacDonald P."/>
            <person name="Magnisalis V."/>
            <person name="Maru K."/>
            <person name="Matthews C."/>
            <person name="McCusker W."/>
            <person name="McDonough S."/>
            <person name="Mehta T."/>
            <person name="Meldrim J."/>
            <person name="Meneus L."/>
            <person name="Mihai O."/>
            <person name="Mihalev A."/>
            <person name="Mihova T."/>
            <person name="Mittelman R."/>
            <person name="Mlenga V."/>
            <person name="Montmayeur A."/>
            <person name="Mulrain L."/>
            <person name="Navidi A."/>
            <person name="Naylor J."/>
            <person name="Negash T."/>
            <person name="Nguyen T."/>
            <person name="Nguyen N."/>
            <person name="Nicol R."/>
            <person name="Norbu C."/>
            <person name="Norbu N."/>
            <person name="Novod N."/>
            <person name="O'Neill B."/>
            <person name="Osman S."/>
            <person name="Markiewicz E."/>
            <person name="Oyono O.L."/>
            <person name="Patti C."/>
            <person name="Phunkhang P."/>
            <person name="Pierre F."/>
            <person name="Priest M."/>
            <person name="Raghuraman S."/>
            <person name="Rege F."/>
            <person name="Reyes R."/>
            <person name="Rise C."/>
            <person name="Rogov P."/>
            <person name="Ross K."/>
            <person name="Ryan E."/>
            <person name="Settipalli S."/>
            <person name="Shea T."/>
            <person name="Sherpa N."/>
            <person name="Shi L."/>
            <person name="Shih D."/>
            <person name="Sparrow T."/>
            <person name="Spaulding J."/>
            <person name="Stalker J."/>
            <person name="Stange-Thomann N."/>
            <person name="Stavropoulos S."/>
            <person name="Stone C."/>
            <person name="Strader C."/>
            <person name="Tesfaye S."/>
            <person name="Thomson T."/>
            <person name="Thoulutsang Y."/>
            <person name="Thoulutsang D."/>
            <person name="Topham K."/>
            <person name="Topping I."/>
            <person name="Tsamla T."/>
            <person name="Vassiliev H."/>
            <person name="Vo A."/>
            <person name="Wangchuk T."/>
            <person name="Wangdi T."/>
            <person name="Weiand M."/>
            <person name="Wilkinson J."/>
            <person name="Wilson A."/>
            <person name="Yadav S."/>
            <person name="Young G."/>
            <person name="Yu Q."/>
            <person name="Zembek L."/>
            <person name="Zhong D."/>
            <person name="Zimmer A."/>
            <person name="Zwirko Z."/>
            <person name="Jaffe D.B."/>
            <person name="Alvarez P."/>
            <person name="Brockman W."/>
            <person name="Butler J."/>
            <person name="Chin C."/>
            <person name="Gnerre S."/>
            <person name="Grabherr M."/>
            <person name="Kleber M."/>
            <person name="Mauceli E."/>
            <person name="MacCallum I."/>
        </authorList>
    </citation>
    <scope>NUCLEOTIDE SEQUENCE [LARGE SCALE GENOMIC DNA]</scope>
    <source>
        <strain evidence="3">Rob3c / Tucson 14021-0248.25</strain>
    </source>
</reference>
<keyword evidence="1" id="KW-0732">Signal</keyword>
<feature type="signal peptide" evidence="1">
    <location>
        <begin position="1"/>
        <end position="22"/>
    </location>
</feature>
<evidence type="ECO:0000313" key="2">
    <source>
        <dbReference type="EMBL" id="EDW51489.1"/>
    </source>
</evidence>
<keyword evidence="3" id="KW-1185">Reference proteome</keyword>
<evidence type="ECO:0000256" key="1">
    <source>
        <dbReference type="SAM" id="SignalP"/>
    </source>
</evidence>
<feature type="chain" id="PRO_5005337276" evidence="1">
    <location>
        <begin position="23"/>
        <end position="112"/>
    </location>
</feature>
<dbReference type="Proteomes" id="UP000001292">
    <property type="component" value="Unassembled WGS sequence"/>
</dbReference>
<dbReference type="EMBL" id="CH480852">
    <property type="protein sequence ID" value="EDW51489.1"/>
    <property type="molecule type" value="Genomic_DNA"/>
</dbReference>
<sequence>MRCGEVVAQWLCGVLVALPAAQDDTRLELKDEDDDMDVNVDVDVEDSLLLAATASGKSAATTRMRPLTPAHAAARSSCGQQVQQLSDRDLIVPSSQASSNIPAVVAAAPVFV</sequence>
<gene>
    <name evidence="2" type="primary">Dsec\GM22559</name>
    <name evidence="2" type="ORF">Dsec_GM22559</name>
</gene>